<comment type="caution">
    <text evidence="2">The sequence shown here is derived from an EMBL/GenBank/DDBJ whole genome shotgun (WGS) entry which is preliminary data.</text>
</comment>
<reference evidence="2 3" key="1">
    <citation type="submission" date="2024-04" db="EMBL/GenBank/DDBJ databases">
        <title>Genomic Markers of Mycobacteria.</title>
        <authorList>
            <person name="Soliman M.S."/>
            <person name="Elkholy A."/>
            <person name="Soliman N.S."/>
            <person name="Abbas A."/>
            <person name="Khayrat S."/>
            <person name="Shawky S."/>
        </authorList>
    </citation>
    <scope>NUCLEOTIDE SEQUENCE [LARGE SCALE GENOMIC DNA]</scope>
    <source>
        <strain evidence="2 3">Egy-CU-AM5</strain>
    </source>
</reference>
<protein>
    <recommendedName>
        <fullName evidence="4">HNH endonuclease</fullName>
    </recommendedName>
</protein>
<organism evidence="2 3">
    <name type="scientific">Mycolicibacterium porcinum</name>
    <dbReference type="NCBI Taxonomy" id="39693"/>
    <lineage>
        <taxon>Bacteria</taxon>
        <taxon>Bacillati</taxon>
        <taxon>Actinomycetota</taxon>
        <taxon>Actinomycetes</taxon>
        <taxon>Mycobacteriales</taxon>
        <taxon>Mycobacteriaceae</taxon>
        <taxon>Mycolicibacterium</taxon>
    </lineage>
</organism>
<feature type="compositionally biased region" description="Basic and acidic residues" evidence="1">
    <location>
        <begin position="285"/>
        <end position="294"/>
    </location>
</feature>
<evidence type="ECO:0000256" key="1">
    <source>
        <dbReference type="SAM" id="MobiDB-lite"/>
    </source>
</evidence>
<name>A0ABV3VID0_9MYCO</name>
<evidence type="ECO:0008006" key="4">
    <source>
        <dbReference type="Google" id="ProtNLM"/>
    </source>
</evidence>
<feature type="compositionally biased region" description="Acidic residues" evidence="1">
    <location>
        <begin position="1"/>
        <end position="23"/>
    </location>
</feature>
<gene>
    <name evidence="2" type="ORF">ABFW12_23255</name>
</gene>
<feature type="region of interest" description="Disordered" evidence="1">
    <location>
        <begin position="1"/>
        <end position="34"/>
    </location>
</feature>
<feature type="region of interest" description="Disordered" evidence="1">
    <location>
        <begin position="285"/>
        <end position="311"/>
    </location>
</feature>
<dbReference type="EMBL" id="JBDLOU010000059">
    <property type="protein sequence ID" value="MEX3741150.1"/>
    <property type="molecule type" value="Genomic_DNA"/>
</dbReference>
<dbReference type="RefSeq" id="WP_368573824.1">
    <property type="nucleotide sequence ID" value="NZ_JBDLOU010000059.1"/>
</dbReference>
<sequence length="311" mass="34686">MTDCDDGQPIGQDDDDTEHDDATEGNNEPSSTERIIKWSEAWWATRPLELQQRRCKAHRRNGNRCQRVAMDGQRVCGTHGGRAPQAKRKARQRLEEAADRMARELLKIAESSDDERVRLAAIRDTLDRVGITARTAVEIEVSAKPFEQVMESASTTLEITSRAEFRRAQGTEDDETDADDPLAGLHAADVAHATADESRRRDEIRYGASDSNVIDAETVEIDGDVIDYGHTITPGDYEREPIRPGGLAIDPLTGRPHFDPADFDGPMTSEQANDVVAEINRRNAERMQRERADTGRAVVHPVRRALPRGRS</sequence>
<evidence type="ECO:0000313" key="3">
    <source>
        <dbReference type="Proteomes" id="UP001558474"/>
    </source>
</evidence>
<feature type="compositionally biased region" description="Basic residues" evidence="1">
    <location>
        <begin position="301"/>
        <end position="311"/>
    </location>
</feature>
<evidence type="ECO:0000313" key="2">
    <source>
        <dbReference type="EMBL" id="MEX3741150.1"/>
    </source>
</evidence>
<keyword evidence="3" id="KW-1185">Reference proteome</keyword>
<proteinExistence type="predicted"/>
<dbReference type="Proteomes" id="UP001558474">
    <property type="component" value="Unassembled WGS sequence"/>
</dbReference>
<accession>A0ABV3VID0</accession>